<evidence type="ECO:0000256" key="2">
    <source>
        <dbReference type="SAM" id="MobiDB-lite"/>
    </source>
</evidence>
<keyword evidence="3" id="KW-0812">Transmembrane</keyword>
<comment type="caution">
    <text evidence="4">The sequence shown here is derived from an EMBL/GenBank/DDBJ whole genome shotgun (WGS) entry which is preliminary data.</text>
</comment>
<dbReference type="EMBL" id="LLYW01000001">
    <property type="protein sequence ID" value="KUH34807.1"/>
    <property type="molecule type" value="Genomic_DNA"/>
</dbReference>
<evidence type="ECO:0000313" key="5">
    <source>
        <dbReference type="Proteomes" id="UP000053462"/>
    </source>
</evidence>
<feature type="coiled-coil region" evidence="1">
    <location>
        <begin position="41"/>
        <end position="108"/>
    </location>
</feature>
<keyword evidence="3" id="KW-0472">Membrane</keyword>
<accession>A0A124EBP4</accession>
<feature type="compositionally biased region" description="Basic and acidic residues" evidence="2">
    <location>
        <begin position="158"/>
        <end position="182"/>
    </location>
</feature>
<keyword evidence="3" id="KW-1133">Transmembrane helix</keyword>
<evidence type="ECO:0000256" key="1">
    <source>
        <dbReference type="SAM" id="Coils"/>
    </source>
</evidence>
<feature type="transmembrane region" description="Helical" evidence="3">
    <location>
        <begin position="120"/>
        <end position="150"/>
    </location>
</feature>
<dbReference type="STRING" id="227598.APY94_00065"/>
<gene>
    <name evidence="4" type="ORF">APY94_00065</name>
</gene>
<keyword evidence="5" id="KW-1185">Reference proteome</keyword>
<protein>
    <submittedName>
        <fullName evidence="4">Uncharacterized protein</fullName>
    </submittedName>
</protein>
<dbReference type="OrthoDB" id="103682at2157"/>
<dbReference type="RefSeq" id="WP_058937707.1">
    <property type="nucleotide sequence ID" value="NZ_LLYW01000001.1"/>
</dbReference>
<name>A0A124EBP4_9EURY</name>
<sequence>MRGKRVLMMFLILFIVVPFVWAGDPQTTSPQQASQTPEDKLAECEANLSILQQQLMELNRTLENITRERDYYKGLYENMTVNVTNFELIQIKQNITVLNQRIQQLNSSIRYHLENIENKLYIRLLGVSISIDTLLGFTLLGNLIGFTVLWKQNKKSKGREENKKEVPDKNEVKPVENSNEKT</sequence>
<feature type="region of interest" description="Disordered" evidence="2">
    <location>
        <begin position="153"/>
        <end position="182"/>
    </location>
</feature>
<keyword evidence="1" id="KW-0175">Coiled coil</keyword>
<reference evidence="4 5" key="1">
    <citation type="submission" date="2015-10" db="EMBL/GenBank/DDBJ databases">
        <title>Draft genome sequence of Thermococcus celericrescens strain DSM 17994.</title>
        <authorList>
            <person name="Hong S.-J."/>
            <person name="Park C.-E."/>
            <person name="Shin J.-H."/>
        </authorList>
    </citation>
    <scope>NUCLEOTIDE SEQUENCE [LARGE SCALE GENOMIC DNA]</scope>
    <source>
        <strain evidence="4 5">DSM 17994</strain>
    </source>
</reference>
<proteinExistence type="predicted"/>
<evidence type="ECO:0000313" key="4">
    <source>
        <dbReference type="EMBL" id="KUH34807.1"/>
    </source>
</evidence>
<dbReference type="AlphaFoldDB" id="A0A124EBP4"/>
<dbReference type="Proteomes" id="UP000053462">
    <property type="component" value="Unassembled WGS sequence"/>
</dbReference>
<organism evidence="4 5">
    <name type="scientific">Thermococcus celericrescens</name>
    <dbReference type="NCBI Taxonomy" id="227598"/>
    <lineage>
        <taxon>Archaea</taxon>
        <taxon>Methanobacteriati</taxon>
        <taxon>Methanobacteriota</taxon>
        <taxon>Thermococci</taxon>
        <taxon>Thermococcales</taxon>
        <taxon>Thermococcaceae</taxon>
        <taxon>Thermococcus</taxon>
    </lineage>
</organism>
<evidence type="ECO:0000256" key="3">
    <source>
        <dbReference type="SAM" id="Phobius"/>
    </source>
</evidence>